<feature type="modified residue" description="4-aspartylphosphate" evidence="1">
    <location>
        <position position="69"/>
    </location>
</feature>
<dbReference type="SUPFAM" id="SSF55785">
    <property type="entry name" value="PYP-like sensor domain (PAS domain)"/>
    <property type="match status" value="1"/>
</dbReference>
<dbReference type="SMART" id="SM00086">
    <property type="entry name" value="PAC"/>
    <property type="match status" value="1"/>
</dbReference>
<dbReference type="SUPFAM" id="SSF55073">
    <property type="entry name" value="Nucleotide cyclase"/>
    <property type="match status" value="1"/>
</dbReference>
<dbReference type="Gene3D" id="3.40.50.2300">
    <property type="match status" value="1"/>
</dbReference>
<dbReference type="PROSITE" id="PS50112">
    <property type="entry name" value="PAS"/>
    <property type="match status" value="1"/>
</dbReference>
<dbReference type="PROSITE" id="PS50113">
    <property type="entry name" value="PAC"/>
    <property type="match status" value="1"/>
</dbReference>
<dbReference type="AlphaFoldDB" id="A0AAW9PVS2"/>
<comment type="caution">
    <text evidence="8">The sequence shown here is derived from an EMBL/GenBank/DDBJ whole genome shotgun (WGS) entry which is preliminary data.</text>
</comment>
<dbReference type="SMART" id="SM00052">
    <property type="entry name" value="EAL"/>
    <property type="match status" value="1"/>
</dbReference>
<dbReference type="FunFam" id="3.20.20.450:FF:000001">
    <property type="entry name" value="Cyclic di-GMP phosphodiesterase yahA"/>
    <property type="match status" value="1"/>
</dbReference>
<dbReference type="InterPro" id="IPR001633">
    <property type="entry name" value="EAL_dom"/>
</dbReference>
<dbReference type="CDD" id="cd01948">
    <property type="entry name" value="EAL"/>
    <property type="match status" value="1"/>
</dbReference>
<proteinExistence type="predicted"/>
<feature type="domain" description="PAS" evidence="4">
    <location>
        <begin position="187"/>
        <end position="260"/>
    </location>
</feature>
<feature type="domain" description="PAC" evidence="5">
    <location>
        <begin position="262"/>
        <end position="314"/>
    </location>
</feature>
<keyword evidence="9" id="KW-1185">Reference proteome</keyword>
<dbReference type="InterPro" id="IPR052155">
    <property type="entry name" value="Biofilm_reg_signaling"/>
</dbReference>
<dbReference type="SMART" id="SM00091">
    <property type="entry name" value="PAS"/>
    <property type="match status" value="1"/>
</dbReference>
<evidence type="ECO:0000259" key="6">
    <source>
        <dbReference type="PROSITE" id="PS50883"/>
    </source>
</evidence>
<dbReference type="InterPro" id="IPR000014">
    <property type="entry name" value="PAS"/>
</dbReference>
<dbReference type="NCBIfam" id="TIGR00254">
    <property type="entry name" value="GGDEF"/>
    <property type="match status" value="1"/>
</dbReference>
<dbReference type="Proteomes" id="UP001333818">
    <property type="component" value="Unassembled WGS sequence"/>
</dbReference>
<feature type="domain" description="EAL" evidence="6">
    <location>
        <begin position="489"/>
        <end position="745"/>
    </location>
</feature>
<dbReference type="CDD" id="cd01949">
    <property type="entry name" value="GGDEF"/>
    <property type="match status" value="1"/>
</dbReference>
<dbReference type="SUPFAM" id="SSF52172">
    <property type="entry name" value="CheY-like"/>
    <property type="match status" value="1"/>
</dbReference>
<evidence type="ECO:0000256" key="2">
    <source>
        <dbReference type="SAM" id="Coils"/>
    </source>
</evidence>
<dbReference type="Gene3D" id="3.30.70.270">
    <property type="match status" value="1"/>
</dbReference>
<dbReference type="InterPro" id="IPR011006">
    <property type="entry name" value="CheY-like_superfamily"/>
</dbReference>
<keyword evidence="1" id="KW-0597">Phosphoprotein</keyword>
<feature type="coiled-coil region" evidence="2">
    <location>
        <begin position="131"/>
        <end position="169"/>
    </location>
</feature>
<dbReference type="CDD" id="cd00130">
    <property type="entry name" value="PAS"/>
    <property type="match status" value="1"/>
</dbReference>
<accession>A0AAW9PVS2</accession>
<evidence type="ECO:0000256" key="1">
    <source>
        <dbReference type="PROSITE-ProRule" id="PRU00169"/>
    </source>
</evidence>
<dbReference type="SUPFAM" id="SSF141868">
    <property type="entry name" value="EAL domain-like"/>
    <property type="match status" value="1"/>
</dbReference>
<dbReference type="Pfam" id="PF00072">
    <property type="entry name" value="Response_reg"/>
    <property type="match status" value="1"/>
</dbReference>
<dbReference type="GO" id="GO:0000160">
    <property type="term" value="P:phosphorelay signal transduction system"/>
    <property type="evidence" value="ECO:0007669"/>
    <property type="project" value="InterPro"/>
</dbReference>
<dbReference type="Gene3D" id="3.20.20.450">
    <property type="entry name" value="EAL domain"/>
    <property type="match status" value="1"/>
</dbReference>
<dbReference type="EMBL" id="JAZBJZ010000027">
    <property type="protein sequence ID" value="MEE3716846.1"/>
    <property type="molecule type" value="Genomic_DNA"/>
</dbReference>
<dbReference type="Pfam" id="PF08447">
    <property type="entry name" value="PAS_3"/>
    <property type="match status" value="1"/>
</dbReference>
<dbReference type="InterPro" id="IPR000160">
    <property type="entry name" value="GGDEF_dom"/>
</dbReference>
<evidence type="ECO:0000259" key="5">
    <source>
        <dbReference type="PROSITE" id="PS50113"/>
    </source>
</evidence>
<dbReference type="PANTHER" id="PTHR44757">
    <property type="entry name" value="DIGUANYLATE CYCLASE DGCP"/>
    <property type="match status" value="1"/>
</dbReference>
<keyword evidence="2" id="KW-0175">Coiled coil</keyword>
<dbReference type="Pfam" id="PF00563">
    <property type="entry name" value="EAL"/>
    <property type="match status" value="1"/>
</dbReference>
<evidence type="ECO:0000313" key="8">
    <source>
        <dbReference type="EMBL" id="MEE3716846.1"/>
    </source>
</evidence>
<dbReference type="InterPro" id="IPR001789">
    <property type="entry name" value="Sig_transdc_resp-reg_receiver"/>
</dbReference>
<organism evidence="8 9">
    <name type="scientific">Tumidithrix elongata BACA0141</name>
    <dbReference type="NCBI Taxonomy" id="2716417"/>
    <lineage>
        <taxon>Bacteria</taxon>
        <taxon>Bacillati</taxon>
        <taxon>Cyanobacteriota</taxon>
        <taxon>Cyanophyceae</taxon>
        <taxon>Pseudanabaenales</taxon>
        <taxon>Pseudanabaenaceae</taxon>
        <taxon>Tumidithrix</taxon>
        <taxon>Tumidithrix elongata</taxon>
    </lineage>
</organism>
<dbReference type="InterPro" id="IPR029787">
    <property type="entry name" value="Nucleotide_cyclase"/>
</dbReference>
<reference evidence="8" key="1">
    <citation type="submission" date="2024-01" db="EMBL/GenBank/DDBJ databases">
        <title>Bank of Algae and Cyanobacteria of the Azores (BACA) strain genomes.</title>
        <authorList>
            <person name="Luz R."/>
            <person name="Cordeiro R."/>
            <person name="Fonseca A."/>
            <person name="Goncalves V."/>
        </authorList>
    </citation>
    <scope>NUCLEOTIDE SEQUENCE</scope>
    <source>
        <strain evidence="8">BACA0141</strain>
    </source>
</reference>
<dbReference type="Pfam" id="PF00990">
    <property type="entry name" value="GGDEF"/>
    <property type="match status" value="1"/>
</dbReference>
<dbReference type="SMART" id="SM00267">
    <property type="entry name" value="GGDEF"/>
    <property type="match status" value="1"/>
</dbReference>
<protein>
    <submittedName>
        <fullName evidence="8">EAL domain-containing protein</fullName>
    </submittedName>
</protein>
<feature type="domain" description="GGDEF" evidence="7">
    <location>
        <begin position="347"/>
        <end position="480"/>
    </location>
</feature>
<evidence type="ECO:0000313" key="9">
    <source>
        <dbReference type="Proteomes" id="UP001333818"/>
    </source>
</evidence>
<dbReference type="InterPro" id="IPR035919">
    <property type="entry name" value="EAL_sf"/>
</dbReference>
<dbReference type="InterPro" id="IPR001610">
    <property type="entry name" value="PAC"/>
</dbReference>
<dbReference type="InterPro" id="IPR043128">
    <property type="entry name" value="Rev_trsase/Diguanyl_cyclase"/>
</dbReference>
<dbReference type="PANTHER" id="PTHR44757:SF2">
    <property type="entry name" value="BIOFILM ARCHITECTURE MAINTENANCE PROTEIN MBAA"/>
    <property type="match status" value="1"/>
</dbReference>
<dbReference type="InterPro" id="IPR000700">
    <property type="entry name" value="PAS-assoc_C"/>
</dbReference>
<dbReference type="Gene3D" id="3.30.450.20">
    <property type="entry name" value="PAS domain"/>
    <property type="match status" value="1"/>
</dbReference>
<dbReference type="RefSeq" id="WP_330483274.1">
    <property type="nucleotide sequence ID" value="NZ_JAZBJZ010000027.1"/>
</dbReference>
<dbReference type="CDD" id="cd19920">
    <property type="entry name" value="REC_PA4781-like"/>
    <property type="match status" value="1"/>
</dbReference>
<dbReference type="FunFam" id="3.30.70.270:FF:000001">
    <property type="entry name" value="Diguanylate cyclase domain protein"/>
    <property type="match status" value="1"/>
</dbReference>
<dbReference type="PROSITE" id="PS50887">
    <property type="entry name" value="GGDEF"/>
    <property type="match status" value="1"/>
</dbReference>
<dbReference type="InterPro" id="IPR013655">
    <property type="entry name" value="PAS_fold_3"/>
</dbReference>
<feature type="domain" description="Response regulatory" evidence="3">
    <location>
        <begin position="20"/>
        <end position="136"/>
    </location>
</feature>
<evidence type="ECO:0000259" key="4">
    <source>
        <dbReference type="PROSITE" id="PS50112"/>
    </source>
</evidence>
<evidence type="ECO:0000259" key="3">
    <source>
        <dbReference type="PROSITE" id="PS50110"/>
    </source>
</evidence>
<sequence length="748" mass="84885">MNVNTFSFVEKAAERAREQLILIVDDLPDNLRVLSTALAGQGFQIRCAKSGAIALMAVQTTSPDLILLDIKMPDLDGYEVCQRLKSMELTRDIPVIFLSALDDAFDQVKAFKVGGVDYITKPFHVEEVLIRVRHQLDLQAAKAEIQQLNQELEHRVEQRTAQLAKINEELSLEVIERQHIEESLRVSEERLENILSSLEDVVWSVAADYSQIFYLNSAVEKVYGYSIASFLGNPSFRLQVIHFEDRDRIEDANKAMLATGHLCEEYRILHANGEVRWINDRSHVIYDAEGKPLRINGIVRDITEQKQAQQQLIYDALHDALTGLPNRNLFMDRVEQTLKHSKRHSGYLFAILFIDLDRFKMINDSLGHATGDRFLKAIAQLLESCLRPSDTVARFGGDEFTILIDDIQEPSEAIVIAERILNKFLMPVDLGDQTIFTSASIGIVISTKDYNSGADLLRDADIAMYCAKSLGRGRYILFDSEMYEQNLKLMQLDSDLRYAIERQEFELHYQPFVALATNKLVGFEALIRWRHPERGLVSPTEFIPVAEDSGLIVAIGDWVMHEACQQLRKWQTLFPETTALKMSINLASHQVRESNLIEKLDRVLAATGIVGSSICLEITESTLMDRSELTIDKLRQLRARNIQLSIDDFGQGYSSLGYLRRFPINTLKIDRAFIDRMAADAENLEIVRTIVVLAKTLSMNVVAEGVENQQQVTMLKQLDCKFAQGYFFSRPLPVLALEQAIATKILEI</sequence>
<gene>
    <name evidence="8" type="ORF">V2H45_08825</name>
</gene>
<dbReference type="PROSITE" id="PS50883">
    <property type="entry name" value="EAL"/>
    <property type="match status" value="1"/>
</dbReference>
<dbReference type="PROSITE" id="PS50110">
    <property type="entry name" value="RESPONSE_REGULATORY"/>
    <property type="match status" value="1"/>
</dbReference>
<name>A0AAW9PVS2_9CYAN</name>
<dbReference type="NCBIfam" id="TIGR00229">
    <property type="entry name" value="sensory_box"/>
    <property type="match status" value="1"/>
</dbReference>
<dbReference type="InterPro" id="IPR035965">
    <property type="entry name" value="PAS-like_dom_sf"/>
</dbReference>
<evidence type="ECO:0000259" key="7">
    <source>
        <dbReference type="PROSITE" id="PS50887"/>
    </source>
</evidence>
<dbReference type="SMART" id="SM00448">
    <property type="entry name" value="REC"/>
    <property type="match status" value="1"/>
</dbReference>